<dbReference type="Proteomes" id="UP001153331">
    <property type="component" value="Unassembled WGS sequence"/>
</dbReference>
<evidence type="ECO:0000313" key="1">
    <source>
        <dbReference type="EMBL" id="KAJ8112839.1"/>
    </source>
</evidence>
<evidence type="ECO:0000313" key="2">
    <source>
        <dbReference type="Proteomes" id="UP001153331"/>
    </source>
</evidence>
<gene>
    <name evidence="1" type="ORF">OPT61_g4888</name>
</gene>
<sequence length="385" mass="41759">MANVEGHCDERFATLKELFASKLANGDELGASIVININGTNVVDIWGGHADIAHSQPWGRDTITNVYSSTKTIAALAVLMAHDRGLLDVDQPVSKYWPEFAANGKENILVRHVLSHSSGVSGWETPLMGEQVADLTLTTSLLAQQAPWWEPGTASGYHMVNFGHLLGELIRRVTGLSMKDFVAQEIAGPLDADFQIGALEKDWARVATLVEPPPTNIDFSKMDPKGPALKTFSNPVLGVPVASESWWRKADMPGVNGHSNARGLNTILSAIPNGGVVNGKQVLSQKTIDLIWREQTSGPDLVIGLPLRFGIGFGLGGGATAQSLPWLGSEDLCFWGGYGGSWELMDRKRHVTFTYVMNKMGSGILGNERTVQYVELVWKILGEMD</sequence>
<keyword evidence="2" id="KW-1185">Reference proteome</keyword>
<accession>A0ACC2ICH2</accession>
<comment type="caution">
    <text evidence="1">The sequence shown here is derived from an EMBL/GenBank/DDBJ whole genome shotgun (WGS) entry which is preliminary data.</text>
</comment>
<proteinExistence type="predicted"/>
<dbReference type="EMBL" id="JAPHNI010000294">
    <property type="protein sequence ID" value="KAJ8112839.1"/>
    <property type="molecule type" value="Genomic_DNA"/>
</dbReference>
<reference evidence="1" key="1">
    <citation type="submission" date="2022-11" db="EMBL/GenBank/DDBJ databases">
        <title>Genome Sequence of Boeremia exigua.</title>
        <authorList>
            <person name="Buettner E."/>
        </authorList>
    </citation>
    <scope>NUCLEOTIDE SEQUENCE</scope>
    <source>
        <strain evidence="1">CU02</strain>
    </source>
</reference>
<protein>
    <submittedName>
        <fullName evidence="1">Uncharacterized protein</fullName>
    </submittedName>
</protein>
<name>A0ACC2ICH2_9PLEO</name>
<organism evidence="1 2">
    <name type="scientific">Boeremia exigua</name>
    <dbReference type="NCBI Taxonomy" id="749465"/>
    <lineage>
        <taxon>Eukaryota</taxon>
        <taxon>Fungi</taxon>
        <taxon>Dikarya</taxon>
        <taxon>Ascomycota</taxon>
        <taxon>Pezizomycotina</taxon>
        <taxon>Dothideomycetes</taxon>
        <taxon>Pleosporomycetidae</taxon>
        <taxon>Pleosporales</taxon>
        <taxon>Pleosporineae</taxon>
        <taxon>Didymellaceae</taxon>
        <taxon>Boeremia</taxon>
    </lineage>
</organism>